<organism evidence="1 2">
    <name type="scientific">Pseudomonas syringae pv. pisi str. 1704B</name>
    <dbReference type="NCBI Taxonomy" id="629263"/>
    <lineage>
        <taxon>Bacteria</taxon>
        <taxon>Pseudomonadati</taxon>
        <taxon>Pseudomonadota</taxon>
        <taxon>Gammaproteobacteria</taxon>
        <taxon>Pseudomonadales</taxon>
        <taxon>Pseudomonadaceae</taxon>
        <taxon>Pseudomonas</taxon>
        <taxon>Pseudomonas syringae</taxon>
    </lineage>
</organism>
<feature type="non-terminal residue" evidence="1">
    <location>
        <position position="40"/>
    </location>
</feature>
<accession>F3GN04</accession>
<evidence type="ECO:0000313" key="2">
    <source>
        <dbReference type="Proteomes" id="UP000004986"/>
    </source>
</evidence>
<dbReference type="AlphaFoldDB" id="F3GN04"/>
<dbReference type="EMBL" id="AEAI01003140">
    <property type="protein sequence ID" value="EGH48457.1"/>
    <property type="molecule type" value="Genomic_DNA"/>
</dbReference>
<name>F3GN04_PSESJ</name>
<reference evidence="1 2" key="1">
    <citation type="journal article" date="2011" name="PLoS Pathog.">
        <title>Dynamic evolution of pathogenicity revealed by sequencing and comparative genomics of 19 Pseudomonas syringae isolates.</title>
        <authorList>
            <person name="Baltrus D.A."/>
            <person name="Nishimura M.T."/>
            <person name="Romanchuk A."/>
            <person name="Chang J.H."/>
            <person name="Mukhtar M.S."/>
            <person name="Cherkis K."/>
            <person name="Roach J."/>
            <person name="Grant S.R."/>
            <person name="Jones C.D."/>
            <person name="Dangl J.L."/>
        </authorList>
    </citation>
    <scope>NUCLEOTIDE SEQUENCE [LARGE SCALE GENOMIC DNA]</scope>
    <source>
        <strain evidence="1 2">1704B</strain>
    </source>
</reference>
<evidence type="ECO:0000313" key="1">
    <source>
        <dbReference type="EMBL" id="EGH48457.1"/>
    </source>
</evidence>
<comment type="caution">
    <text evidence="1">The sequence shown here is derived from an EMBL/GenBank/DDBJ whole genome shotgun (WGS) entry which is preliminary data.</text>
</comment>
<protein>
    <submittedName>
        <fullName evidence="1">Uncharacterized protein</fullName>
    </submittedName>
</protein>
<dbReference type="HOGENOM" id="CLU_3301606_0_0_6"/>
<dbReference type="Proteomes" id="UP000004986">
    <property type="component" value="Unassembled WGS sequence"/>
</dbReference>
<proteinExistence type="predicted"/>
<keyword evidence="2" id="KW-1185">Reference proteome</keyword>
<sequence length="40" mass="4510">MGVSQLRGLLRAEQAELLFLQMPFFLLGLALRPRVSYAGF</sequence>
<gene>
    <name evidence="1" type="ORF">PSYPI_41598</name>
</gene>